<proteinExistence type="predicted"/>
<feature type="signal peptide" evidence="1">
    <location>
        <begin position="1"/>
        <end position="19"/>
    </location>
</feature>
<dbReference type="SMART" id="SM00867">
    <property type="entry name" value="YceI"/>
    <property type="match status" value="1"/>
</dbReference>
<dbReference type="PANTHER" id="PTHR34406">
    <property type="entry name" value="PROTEIN YCEI"/>
    <property type="match status" value="1"/>
</dbReference>
<protein>
    <submittedName>
        <fullName evidence="3">YceI family protein</fullName>
    </submittedName>
</protein>
<evidence type="ECO:0000313" key="4">
    <source>
        <dbReference type="Proteomes" id="UP001595528"/>
    </source>
</evidence>
<keyword evidence="4" id="KW-1185">Reference proteome</keyword>
<feature type="domain" description="Lipid/polyisoprenoid-binding YceI-like" evidence="2">
    <location>
        <begin position="34"/>
        <end position="203"/>
    </location>
</feature>
<dbReference type="SUPFAM" id="SSF101874">
    <property type="entry name" value="YceI-like"/>
    <property type="match status" value="1"/>
</dbReference>
<dbReference type="Pfam" id="PF04264">
    <property type="entry name" value="YceI"/>
    <property type="match status" value="1"/>
</dbReference>
<keyword evidence="1" id="KW-0732">Signal</keyword>
<reference evidence="4" key="1">
    <citation type="journal article" date="2019" name="Int. J. Syst. Evol. Microbiol.">
        <title>The Global Catalogue of Microorganisms (GCM) 10K type strain sequencing project: providing services to taxonomists for standard genome sequencing and annotation.</title>
        <authorList>
            <consortium name="The Broad Institute Genomics Platform"/>
            <consortium name="The Broad Institute Genome Sequencing Center for Infectious Disease"/>
            <person name="Wu L."/>
            <person name="Ma J."/>
        </authorList>
    </citation>
    <scope>NUCLEOTIDE SEQUENCE [LARGE SCALE GENOMIC DNA]</scope>
    <source>
        <strain evidence="4">KCTC 42964</strain>
    </source>
</reference>
<comment type="caution">
    <text evidence="3">The sequence shown here is derived from an EMBL/GenBank/DDBJ whole genome shotgun (WGS) entry which is preliminary data.</text>
</comment>
<dbReference type="Proteomes" id="UP001595528">
    <property type="component" value="Unassembled WGS sequence"/>
</dbReference>
<evidence type="ECO:0000259" key="2">
    <source>
        <dbReference type="SMART" id="SM00867"/>
    </source>
</evidence>
<dbReference type="EMBL" id="JBHRTR010000046">
    <property type="protein sequence ID" value="MFC3230487.1"/>
    <property type="molecule type" value="Genomic_DNA"/>
</dbReference>
<organism evidence="3 4">
    <name type="scientific">Marinibaculum pumilum</name>
    <dbReference type="NCBI Taxonomy" id="1766165"/>
    <lineage>
        <taxon>Bacteria</taxon>
        <taxon>Pseudomonadati</taxon>
        <taxon>Pseudomonadota</taxon>
        <taxon>Alphaproteobacteria</taxon>
        <taxon>Rhodospirillales</taxon>
        <taxon>Rhodospirillaceae</taxon>
        <taxon>Marinibaculum</taxon>
    </lineage>
</organism>
<feature type="chain" id="PRO_5046084396" evidence="1">
    <location>
        <begin position="20"/>
        <end position="214"/>
    </location>
</feature>
<dbReference type="InterPro" id="IPR036761">
    <property type="entry name" value="TTHA0802/YceI-like_sf"/>
</dbReference>
<sequence>MLRAVLLAAGILAAPVLPASLPSASAAELATDRVYHLIPGDSDITFSVEEWGGLRTTEGRFATFSGLIALDEGAQLSGRVELEIDAGSVEVAGAEEERAWREQELRGVDFFDADRFPSIRFVSRRLERLDGRHARLHGDLTIRGVTRPADFAILLWTETAPGATAPRLKFSASGAIDRSGFGMTAWQDVLGREVQLSISGSAEPGLQVPPAGLL</sequence>
<dbReference type="RefSeq" id="WP_379905702.1">
    <property type="nucleotide sequence ID" value="NZ_JBHRTR010000046.1"/>
</dbReference>
<name>A0ABV7L763_9PROT</name>
<accession>A0ABV7L763</accession>
<dbReference type="Gene3D" id="2.40.128.110">
    <property type="entry name" value="Lipid/polyisoprenoid-binding, YceI-like"/>
    <property type="match status" value="1"/>
</dbReference>
<evidence type="ECO:0000313" key="3">
    <source>
        <dbReference type="EMBL" id="MFC3230487.1"/>
    </source>
</evidence>
<dbReference type="PANTHER" id="PTHR34406:SF1">
    <property type="entry name" value="PROTEIN YCEI"/>
    <property type="match status" value="1"/>
</dbReference>
<gene>
    <name evidence="3" type="ORF">ACFOGJ_24780</name>
</gene>
<evidence type="ECO:0000256" key="1">
    <source>
        <dbReference type="SAM" id="SignalP"/>
    </source>
</evidence>
<dbReference type="InterPro" id="IPR007372">
    <property type="entry name" value="Lipid/polyisoprenoid-bd_YceI"/>
</dbReference>